<keyword evidence="2" id="KW-1185">Reference proteome</keyword>
<evidence type="ECO:0000313" key="1">
    <source>
        <dbReference type="EMBL" id="TFK63350.1"/>
    </source>
</evidence>
<dbReference type="EMBL" id="ML208527">
    <property type="protein sequence ID" value="TFK63350.1"/>
    <property type="molecule type" value="Genomic_DNA"/>
</dbReference>
<reference evidence="1 2" key="1">
    <citation type="journal article" date="2019" name="Nat. Ecol. Evol.">
        <title>Megaphylogeny resolves global patterns of mushroom evolution.</title>
        <authorList>
            <person name="Varga T."/>
            <person name="Krizsan K."/>
            <person name="Foldi C."/>
            <person name="Dima B."/>
            <person name="Sanchez-Garcia M."/>
            <person name="Sanchez-Ramirez S."/>
            <person name="Szollosi G.J."/>
            <person name="Szarkandi J.G."/>
            <person name="Papp V."/>
            <person name="Albert L."/>
            <person name="Andreopoulos W."/>
            <person name="Angelini C."/>
            <person name="Antonin V."/>
            <person name="Barry K.W."/>
            <person name="Bougher N.L."/>
            <person name="Buchanan P."/>
            <person name="Buyck B."/>
            <person name="Bense V."/>
            <person name="Catcheside P."/>
            <person name="Chovatia M."/>
            <person name="Cooper J."/>
            <person name="Damon W."/>
            <person name="Desjardin D."/>
            <person name="Finy P."/>
            <person name="Geml J."/>
            <person name="Haridas S."/>
            <person name="Hughes K."/>
            <person name="Justo A."/>
            <person name="Karasinski D."/>
            <person name="Kautmanova I."/>
            <person name="Kiss B."/>
            <person name="Kocsube S."/>
            <person name="Kotiranta H."/>
            <person name="LaButti K.M."/>
            <person name="Lechner B.E."/>
            <person name="Liimatainen K."/>
            <person name="Lipzen A."/>
            <person name="Lukacs Z."/>
            <person name="Mihaltcheva S."/>
            <person name="Morgado L.N."/>
            <person name="Niskanen T."/>
            <person name="Noordeloos M.E."/>
            <person name="Ohm R.A."/>
            <person name="Ortiz-Santana B."/>
            <person name="Ovrebo C."/>
            <person name="Racz N."/>
            <person name="Riley R."/>
            <person name="Savchenko A."/>
            <person name="Shiryaev A."/>
            <person name="Soop K."/>
            <person name="Spirin V."/>
            <person name="Szebenyi C."/>
            <person name="Tomsovsky M."/>
            <person name="Tulloss R.E."/>
            <person name="Uehling J."/>
            <person name="Grigoriev I.V."/>
            <person name="Vagvolgyi C."/>
            <person name="Papp T."/>
            <person name="Martin F.M."/>
            <person name="Miettinen O."/>
            <person name="Hibbett D.S."/>
            <person name="Nagy L.G."/>
        </authorList>
    </citation>
    <scope>NUCLEOTIDE SEQUENCE [LARGE SCALE GENOMIC DNA]</scope>
    <source>
        <strain evidence="1 2">NL-1719</strain>
    </source>
</reference>
<evidence type="ECO:0000313" key="2">
    <source>
        <dbReference type="Proteomes" id="UP000308600"/>
    </source>
</evidence>
<protein>
    <submittedName>
        <fullName evidence="1">Uncharacterized protein</fullName>
    </submittedName>
</protein>
<organism evidence="1 2">
    <name type="scientific">Pluteus cervinus</name>
    <dbReference type="NCBI Taxonomy" id="181527"/>
    <lineage>
        <taxon>Eukaryota</taxon>
        <taxon>Fungi</taxon>
        <taxon>Dikarya</taxon>
        <taxon>Basidiomycota</taxon>
        <taxon>Agaricomycotina</taxon>
        <taxon>Agaricomycetes</taxon>
        <taxon>Agaricomycetidae</taxon>
        <taxon>Agaricales</taxon>
        <taxon>Pluteineae</taxon>
        <taxon>Pluteaceae</taxon>
        <taxon>Pluteus</taxon>
    </lineage>
</organism>
<name>A0ACD3AD38_9AGAR</name>
<dbReference type="Proteomes" id="UP000308600">
    <property type="component" value="Unassembled WGS sequence"/>
</dbReference>
<accession>A0ACD3AD38</accession>
<gene>
    <name evidence="1" type="ORF">BDN72DRAFT_775985</name>
</gene>
<proteinExistence type="predicted"/>
<sequence length="319" mass="34603">MSLPPSTANWHWKNKNVTKWGQEWFERELVTISVTGDKEGESVSITEVQDVEGDIELGQRKSKLITIYDCKLKLRWQGTTSDGTEVSGSLTIPEVSHEVTVDKLSDYTYNWSLSTASSPEVTAIFKLARTRLPALLEAKFAEFPNALVDTHGKDLTVSTDPSRSGTPAPAHGATPAAPAAAPRVAAAAPPPPKKAEKPLNTIVVKVEATFQASGPDLYQLLTDETRIPSWTRAPAMSRALPGTEYALFGGGVRGQYVSLTPYTEIVQTWALSGPTWPSGHFATMTTTVDQGTDSTKITFTLSDAPVGMHDELKRNIEGY</sequence>